<accession>A0A2H3JC56</accession>
<keyword evidence="3" id="KW-1185">Reference proteome</keyword>
<proteinExistence type="predicted"/>
<organism evidence="2 3">
    <name type="scientific">Wolfiporia cocos (strain MD-104)</name>
    <name type="common">Brown rot fungus</name>
    <dbReference type="NCBI Taxonomy" id="742152"/>
    <lineage>
        <taxon>Eukaryota</taxon>
        <taxon>Fungi</taxon>
        <taxon>Dikarya</taxon>
        <taxon>Basidiomycota</taxon>
        <taxon>Agaricomycotina</taxon>
        <taxon>Agaricomycetes</taxon>
        <taxon>Polyporales</taxon>
        <taxon>Phaeolaceae</taxon>
        <taxon>Wolfiporia</taxon>
    </lineage>
</organism>
<dbReference type="AlphaFoldDB" id="A0A2H3JC56"/>
<evidence type="ECO:0000259" key="1">
    <source>
        <dbReference type="Pfam" id="PF24764"/>
    </source>
</evidence>
<protein>
    <recommendedName>
        <fullName evidence="1">Integrase core domain-containing protein</fullName>
    </recommendedName>
</protein>
<dbReference type="OrthoDB" id="2792799at2759"/>
<feature type="domain" description="Integrase core" evidence="1">
    <location>
        <begin position="15"/>
        <end position="98"/>
    </location>
</feature>
<dbReference type="STRING" id="742152.A0A2H3JC56"/>
<name>A0A2H3JC56_WOLCO</name>
<reference evidence="2 3" key="1">
    <citation type="journal article" date="2012" name="Science">
        <title>The Paleozoic origin of enzymatic lignin decomposition reconstructed from 31 fungal genomes.</title>
        <authorList>
            <person name="Floudas D."/>
            <person name="Binder M."/>
            <person name="Riley R."/>
            <person name="Barry K."/>
            <person name="Blanchette R.A."/>
            <person name="Henrissat B."/>
            <person name="Martinez A.T."/>
            <person name="Otillar R."/>
            <person name="Spatafora J.W."/>
            <person name="Yadav J.S."/>
            <person name="Aerts A."/>
            <person name="Benoit I."/>
            <person name="Boyd A."/>
            <person name="Carlson A."/>
            <person name="Copeland A."/>
            <person name="Coutinho P.M."/>
            <person name="de Vries R.P."/>
            <person name="Ferreira P."/>
            <person name="Findley K."/>
            <person name="Foster B."/>
            <person name="Gaskell J."/>
            <person name="Glotzer D."/>
            <person name="Gorecki P."/>
            <person name="Heitman J."/>
            <person name="Hesse C."/>
            <person name="Hori C."/>
            <person name="Igarashi K."/>
            <person name="Jurgens J.A."/>
            <person name="Kallen N."/>
            <person name="Kersten P."/>
            <person name="Kohler A."/>
            <person name="Kuees U."/>
            <person name="Kumar T.K.A."/>
            <person name="Kuo A."/>
            <person name="LaButti K."/>
            <person name="Larrondo L.F."/>
            <person name="Lindquist E."/>
            <person name="Ling A."/>
            <person name="Lombard V."/>
            <person name="Lucas S."/>
            <person name="Lundell T."/>
            <person name="Martin R."/>
            <person name="McLaughlin D.J."/>
            <person name="Morgenstern I."/>
            <person name="Morin E."/>
            <person name="Murat C."/>
            <person name="Nagy L.G."/>
            <person name="Nolan M."/>
            <person name="Ohm R.A."/>
            <person name="Patyshakuliyeva A."/>
            <person name="Rokas A."/>
            <person name="Ruiz-Duenas F.J."/>
            <person name="Sabat G."/>
            <person name="Salamov A."/>
            <person name="Samejima M."/>
            <person name="Schmutz J."/>
            <person name="Slot J.C."/>
            <person name="St John F."/>
            <person name="Stenlid J."/>
            <person name="Sun H."/>
            <person name="Sun S."/>
            <person name="Syed K."/>
            <person name="Tsang A."/>
            <person name="Wiebenga A."/>
            <person name="Young D."/>
            <person name="Pisabarro A."/>
            <person name="Eastwood D.C."/>
            <person name="Martin F."/>
            <person name="Cullen D."/>
            <person name="Grigoriev I.V."/>
            <person name="Hibbett D.S."/>
        </authorList>
    </citation>
    <scope>NUCLEOTIDE SEQUENCE [LARGE SCALE GENOMIC DNA]</scope>
    <source>
        <strain evidence="2 3">MD-104</strain>
    </source>
</reference>
<dbReference type="OMA" id="EWREYGE"/>
<sequence>MYSSKRLMSTKHLHDSTHNTRIERLWVEVGCHFCREWRAFFTRLERRHLLDRENKQHLWLIHKLFLEDINMDCHSFQAEWNAHPISGPDTNDRSPNDLRLLVAATQHSNIRHAAIPVPSNSNPFESEDSEALYFDALDLIRLEGTIPAGFGALPIEHAYEAEEVIRLGRRGRKELAVGLPEHIWRPQIELWAQAVHLLNEFMYGDGV</sequence>
<dbReference type="Proteomes" id="UP000218811">
    <property type="component" value="Unassembled WGS sequence"/>
</dbReference>
<evidence type="ECO:0000313" key="2">
    <source>
        <dbReference type="EMBL" id="PCH39165.1"/>
    </source>
</evidence>
<gene>
    <name evidence="2" type="ORF">WOLCODRAFT_146872</name>
</gene>
<evidence type="ECO:0000313" key="3">
    <source>
        <dbReference type="Proteomes" id="UP000218811"/>
    </source>
</evidence>
<dbReference type="InterPro" id="IPR058913">
    <property type="entry name" value="Integrase_dom_put"/>
</dbReference>
<dbReference type="Pfam" id="PF24764">
    <property type="entry name" value="rva_4"/>
    <property type="match status" value="1"/>
</dbReference>
<dbReference type="EMBL" id="KB467965">
    <property type="protein sequence ID" value="PCH39165.1"/>
    <property type="molecule type" value="Genomic_DNA"/>
</dbReference>